<evidence type="ECO:0000256" key="1">
    <source>
        <dbReference type="SAM" id="Phobius"/>
    </source>
</evidence>
<keyword evidence="1" id="KW-0472">Membrane</keyword>
<feature type="transmembrane region" description="Helical" evidence="1">
    <location>
        <begin position="64"/>
        <end position="88"/>
    </location>
</feature>
<feature type="transmembrane region" description="Helical" evidence="1">
    <location>
        <begin position="6"/>
        <end position="31"/>
    </location>
</feature>
<sequence>MTHSFLLAPLLLEGGVLMLAAAALLLAVLAVWLGKHTLIASSAASLALAIGFACLPNPTPGPGYAIVLGAITLALAVVGGAPAATWILSLATKGSVTAGLHGGIVVDDDSRTGVTTAPHEVLRGGLMIGLLERAAIAGTILAGFPEGIAVVVAVKGVGRFTELAAAEARERFIIGTLASIGWACASAILVRLMTA</sequence>
<organism evidence="2 3">
    <name type="scientific">Compostimonas suwonensis</name>
    <dbReference type="NCBI Taxonomy" id="1048394"/>
    <lineage>
        <taxon>Bacteria</taxon>
        <taxon>Bacillati</taxon>
        <taxon>Actinomycetota</taxon>
        <taxon>Actinomycetes</taxon>
        <taxon>Micrococcales</taxon>
        <taxon>Microbacteriaceae</taxon>
        <taxon>Compostimonas</taxon>
    </lineage>
</organism>
<dbReference type="Proteomes" id="UP000230161">
    <property type="component" value="Unassembled WGS sequence"/>
</dbReference>
<feature type="transmembrane region" description="Helical" evidence="1">
    <location>
        <begin position="38"/>
        <end position="58"/>
    </location>
</feature>
<feature type="transmembrane region" description="Helical" evidence="1">
    <location>
        <begin position="172"/>
        <end position="193"/>
    </location>
</feature>
<dbReference type="EMBL" id="PGFB01000004">
    <property type="protein sequence ID" value="PJJ61302.1"/>
    <property type="molecule type" value="Genomic_DNA"/>
</dbReference>
<proteinExistence type="predicted"/>
<accession>A0A2M9BTR4</accession>
<reference evidence="2 3" key="1">
    <citation type="submission" date="2017-11" db="EMBL/GenBank/DDBJ databases">
        <title>Genomic Encyclopedia of Archaeal and Bacterial Type Strains, Phase II (KMG-II): From Individual Species to Whole Genera.</title>
        <authorList>
            <person name="Goeker M."/>
        </authorList>
    </citation>
    <scope>NUCLEOTIDE SEQUENCE [LARGE SCALE GENOMIC DNA]</scope>
    <source>
        <strain evidence="2 3">DSM 25625</strain>
    </source>
</reference>
<keyword evidence="3" id="KW-1185">Reference proteome</keyword>
<dbReference type="OrthoDB" id="3388334at2"/>
<dbReference type="RefSeq" id="WP_100345067.1">
    <property type="nucleotide sequence ID" value="NZ_PGFB01000004.1"/>
</dbReference>
<name>A0A2M9BTR4_9MICO</name>
<evidence type="ECO:0000313" key="3">
    <source>
        <dbReference type="Proteomes" id="UP000230161"/>
    </source>
</evidence>
<comment type="caution">
    <text evidence="2">The sequence shown here is derived from an EMBL/GenBank/DDBJ whole genome shotgun (WGS) entry which is preliminary data.</text>
</comment>
<gene>
    <name evidence="2" type="ORF">CLV54_2246</name>
</gene>
<dbReference type="AlphaFoldDB" id="A0A2M9BTR4"/>
<evidence type="ECO:0000313" key="2">
    <source>
        <dbReference type="EMBL" id="PJJ61302.1"/>
    </source>
</evidence>
<keyword evidence="1" id="KW-0812">Transmembrane</keyword>
<keyword evidence="1" id="KW-1133">Transmembrane helix</keyword>
<protein>
    <submittedName>
        <fullName evidence="2">Uncharacterized protein</fullName>
    </submittedName>
</protein>